<feature type="domain" description="Secretion system C-terminal sorting" evidence="3">
    <location>
        <begin position="86"/>
        <end position="152"/>
    </location>
</feature>
<organism evidence="4 5">
    <name type="scientific">Salibacter halophilus</name>
    <dbReference type="NCBI Taxonomy" id="1803916"/>
    <lineage>
        <taxon>Bacteria</taxon>
        <taxon>Pseudomonadati</taxon>
        <taxon>Bacteroidota</taxon>
        <taxon>Flavobacteriia</taxon>
        <taxon>Flavobacteriales</taxon>
        <taxon>Salibacteraceae</taxon>
        <taxon>Salibacter</taxon>
    </lineage>
</organism>
<dbReference type="AlphaFoldDB" id="A0A6N6M739"/>
<dbReference type="Pfam" id="PF18962">
    <property type="entry name" value="Por_Secre_tail"/>
    <property type="match status" value="1"/>
</dbReference>
<feature type="chain" id="PRO_5026785657" evidence="2">
    <location>
        <begin position="20"/>
        <end position="162"/>
    </location>
</feature>
<dbReference type="EMBL" id="WACR01000007">
    <property type="protein sequence ID" value="KAB1063774.1"/>
    <property type="molecule type" value="Genomic_DNA"/>
</dbReference>
<dbReference type="Proteomes" id="UP000435357">
    <property type="component" value="Unassembled WGS sequence"/>
</dbReference>
<dbReference type="OrthoDB" id="657352at2"/>
<evidence type="ECO:0000313" key="5">
    <source>
        <dbReference type="Proteomes" id="UP000435357"/>
    </source>
</evidence>
<gene>
    <name evidence="4" type="ORF">F3059_09405</name>
</gene>
<comment type="caution">
    <text evidence="4">The sequence shown here is derived from an EMBL/GenBank/DDBJ whole genome shotgun (WGS) entry which is preliminary data.</text>
</comment>
<evidence type="ECO:0000259" key="3">
    <source>
        <dbReference type="Pfam" id="PF18962"/>
    </source>
</evidence>
<keyword evidence="1 2" id="KW-0732">Signal</keyword>
<dbReference type="NCBIfam" id="TIGR04183">
    <property type="entry name" value="Por_Secre_tail"/>
    <property type="match status" value="1"/>
</dbReference>
<keyword evidence="5" id="KW-1185">Reference proteome</keyword>
<name>A0A6N6M739_9FLAO</name>
<reference evidence="4 5" key="1">
    <citation type="submission" date="2019-09" db="EMBL/GenBank/DDBJ databases">
        <title>Genomes of Cryomorphaceae.</title>
        <authorList>
            <person name="Bowman J.P."/>
        </authorList>
    </citation>
    <scope>NUCLEOTIDE SEQUENCE [LARGE SCALE GENOMIC DNA]</scope>
    <source>
        <strain evidence="4 5">KCTC 52047</strain>
    </source>
</reference>
<dbReference type="InterPro" id="IPR026444">
    <property type="entry name" value="Secre_tail"/>
</dbReference>
<protein>
    <submittedName>
        <fullName evidence="4">T9SS type A sorting domain-containing protein</fullName>
    </submittedName>
</protein>
<sequence length="162" mass="18416">MKFTFVFFISILFSISVQSQEVIGVTGDFDTTTTTSTSVAWTIGEPIIETFESPNIDVALTQGFHQSGFQIVFVEEKPARDINTKIYPNPALGYFNIEFTGILPDEAQYMMYDFTGKLVREGTINSQIQRVELGNLANAQYILKIKSNKLDYEKTYRLQKIQ</sequence>
<proteinExistence type="predicted"/>
<evidence type="ECO:0000256" key="1">
    <source>
        <dbReference type="ARBA" id="ARBA00022729"/>
    </source>
</evidence>
<evidence type="ECO:0000256" key="2">
    <source>
        <dbReference type="SAM" id="SignalP"/>
    </source>
</evidence>
<dbReference type="RefSeq" id="WP_151168558.1">
    <property type="nucleotide sequence ID" value="NZ_WACR01000007.1"/>
</dbReference>
<accession>A0A6N6M739</accession>
<feature type="signal peptide" evidence="2">
    <location>
        <begin position="1"/>
        <end position="19"/>
    </location>
</feature>
<evidence type="ECO:0000313" key="4">
    <source>
        <dbReference type="EMBL" id="KAB1063774.1"/>
    </source>
</evidence>